<dbReference type="PANTHER" id="PTHR32294">
    <property type="entry name" value="DNA POLYMERASE III SUBUNIT ALPHA"/>
    <property type="match status" value="1"/>
</dbReference>
<name>A0A418KVG3_9ACTN</name>
<gene>
    <name evidence="6" type="ORF">DY240_04180</name>
</gene>
<dbReference type="OrthoDB" id="9803237at2"/>
<keyword evidence="2" id="KW-0227">DNA damage</keyword>
<keyword evidence="3" id="KW-0234">DNA repair</keyword>
<evidence type="ECO:0000313" key="7">
    <source>
        <dbReference type="Proteomes" id="UP000284057"/>
    </source>
</evidence>
<dbReference type="Proteomes" id="UP000284057">
    <property type="component" value="Unassembled WGS sequence"/>
</dbReference>
<keyword evidence="1" id="KW-0963">Cytoplasm</keyword>
<dbReference type="InterPro" id="IPR004013">
    <property type="entry name" value="PHP_dom"/>
</dbReference>
<organism evidence="6 7">
    <name type="scientific">Jiangella rhizosphaerae</name>
    <dbReference type="NCBI Taxonomy" id="2293569"/>
    <lineage>
        <taxon>Bacteria</taxon>
        <taxon>Bacillati</taxon>
        <taxon>Actinomycetota</taxon>
        <taxon>Actinomycetes</taxon>
        <taxon>Jiangellales</taxon>
        <taxon>Jiangellaceae</taxon>
        <taxon>Jiangella</taxon>
    </lineage>
</organism>
<evidence type="ECO:0000256" key="2">
    <source>
        <dbReference type="ARBA" id="ARBA00022763"/>
    </source>
</evidence>
<dbReference type="InterPro" id="IPR003141">
    <property type="entry name" value="Pol/His_phosphatase_N"/>
</dbReference>
<keyword evidence="7" id="KW-1185">Reference proteome</keyword>
<feature type="region of interest" description="Disordered" evidence="4">
    <location>
        <begin position="40"/>
        <end position="65"/>
    </location>
</feature>
<dbReference type="SMART" id="SM00481">
    <property type="entry name" value="POLIIIAc"/>
    <property type="match status" value="1"/>
</dbReference>
<reference evidence="6 7" key="1">
    <citation type="submission" date="2018-09" db="EMBL/GenBank/DDBJ databases">
        <title>Isolation, diversity and antifungal activity of actinobacteria from wheat.</title>
        <authorList>
            <person name="Han C."/>
        </authorList>
    </citation>
    <scope>NUCLEOTIDE SEQUENCE [LARGE SCALE GENOMIC DNA]</scope>
    <source>
        <strain evidence="6 7">NEAU-YY265</strain>
    </source>
</reference>
<dbReference type="AlphaFoldDB" id="A0A418KVG3"/>
<feature type="domain" description="Polymerase/histidinol phosphatase N-terminal" evidence="5">
    <location>
        <begin position="69"/>
        <end position="136"/>
    </location>
</feature>
<dbReference type="InterPro" id="IPR011708">
    <property type="entry name" value="DNA_pol3_alpha_NTPase_dom"/>
</dbReference>
<dbReference type="Gene3D" id="3.20.20.140">
    <property type="entry name" value="Metal-dependent hydrolases"/>
    <property type="match status" value="1"/>
</dbReference>
<dbReference type="InterPro" id="IPR004805">
    <property type="entry name" value="DnaE2/DnaE/PolC"/>
</dbReference>
<dbReference type="Pfam" id="PF07733">
    <property type="entry name" value="DNA_pol3_alpha"/>
    <property type="match status" value="1"/>
</dbReference>
<dbReference type="GO" id="GO:0006260">
    <property type="term" value="P:DNA replication"/>
    <property type="evidence" value="ECO:0007669"/>
    <property type="project" value="InterPro"/>
</dbReference>
<dbReference type="EMBL" id="QUAL01000037">
    <property type="protein sequence ID" value="RIQ34073.1"/>
    <property type="molecule type" value="Genomic_DNA"/>
</dbReference>
<accession>A0A418KVG3</accession>
<dbReference type="GO" id="GO:0006281">
    <property type="term" value="P:DNA repair"/>
    <property type="evidence" value="ECO:0007669"/>
    <property type="project" value="UniProtKB-KW"/>
</dbReference>
<dbReference type="PANTHER" id="PTHR32294:SF4">
    <property type="entry name" value="ERROR-PRONE DNA POLYMERASE"/>
    <property type="match status" value="1"/>
</dbReference>
<evidence type="ECO:0000256" key="3">
    <source>
        <dbReference type="ARBA" id="ARBA00023204"/>
    </source>
</evidence>
<proteinExistence type="predicted"/>
<evidence type="ECO:0000259" key="5">
    <source>
        <dbReference type="SMART" id="SM00481"/>
    </source>
</evidence>
<dbReference type="CDD" id="cd07431">
    <property type="entry name" value="PHP_PolIIIA"/>
    <property type="match status" value="1"/>
</dbReference>
<dbReference type="Pfam" id="PF02811">
    <property type="entry name" value="PHP"/>
    <property type="match status" value="1"/>
</dbReference>
<evidence type="ECO:0000256" key="4">
    <source>
        <dbReference type="SAM" id="MobiDB-lite"/>
    </source>
</evidence>
<dbReference type="GO" id="GO:0008408">
    <property type="term" value="F:3'-5' exonuclease activity"/>
    <property type="evidence" value="ECO:0007669"/>
    <property type="project" value="InterPro"/>
</dbReference>
<comment type="caution">
    <text evidence="6">The sequence shown here is derived from an EMBL/GenBank/DDBJ whole genome shotgun (WGS) entry which is preliminary data.</text>
</comment>
<feature type="non-terminal residue" evidence="6">
    <location>
        <position position="423"/>
    </location>
</feature>
<dbReference type="InterPro" id="IPR016195">
    <property type="entry name" value="Pol/histidinol_Pase-like"/>
</dbReference>
<evidence type="ECO:0000313" key="6">
    <source>
        <dbReference type="EMBL" id="RIQ34073.1"/>
    </source>
</evidence>
<protein>
    <submittedName>
        <fullName evidence="6">PHP domain-containing protein</fullName>
    </submittedName>
</protein>
<feature type="compositionally biased region" description="Pro residues" evidence="4">
    <location>
        <begin position="47"/>
        <end position="65"/>
    </location>
</feature>
<evidence type="ECO:0000256" key="1">
    <source>
        <dbReference type="ARBA" id="ARBA00022490"/>
    </source>
</evidence>
<dbReference type="SUPFAM" id="SSF89550">
    <property type="entry name" value="PHP domain-like"/>
    <property type="match status" value="1"/>
</dbReference>
<sequence>MIACGVWSCVVGWSVVGWDPRPDIPWSEFERALTWGSGWRSDGAKLPPRPRPEPPAPETPRTPPAVPWAELHCHSAYSFLDGASEPEELVAEAAFQGVETVAITDHDGMYGVVKFAEAAREAGIATVFGAELSLELTRRQNGIPDPEGRHLLVLARDPDGYRRLSAAISAAQLRGSKGRPVYDLDELAAAHDGRWVILTGCRKGLVPAALAAGGPPAAAAELRRLVELFGAENVVVELIDHDQPLDDDRNDTLYTLAGEVGVGVVASNNVHYATPAGRRLAQVLAAARATTSLAELDGWLPAAGGAFLRSGEEMRARLARYPGVLETTVELGQACAFDLSLIRPELPDREVPDGHTDASWLRHQVAAGAAARYGPPGPSTQRAYAQIAHELDVIEQLNFPGYFLIVHEITEFCRREGILCQGR</sequence>